<keyword evidence="3" id="KW-0560">Oxidoreductase</keyword>
<dbReference type="Proteomes" id="UP001500880">
    <property type="component" value="Unassembled WGS sequence"/>
</dbReference>
<keyword evidence="2" id="KW-0784">Thiamine biosynthesis</keyword>
<dbReference type="PANTHER" id="PTHR13847">
    <property type="entry name" value="SARCOSINE DEHYDROGENASE-RELATED"/>
    <property type="match status" value="1"/>
</dbReference>
<keyword evidence="8" id="KW-1185">Reference proteome</keyword>
<feature type="domain" description="FAD dependent oxidoreductase" evidence="6">
    <location>
        <begin position="5"/>
        <end position="350"/>
    </location>
</feature>
<evidence type="ECO:0000256" key="4">
    <source>
        <dbReference type="ARBA" id="ARBA00049872"/>
    </source>
</evidence>
<evidence type="ECO:0000256" key="1">
    <source>
        <dbReference type="ARBA" id="ARBA00004948"/>
    </source>
</evidence>
<dbReference type="InterPro" id="IPR036188">
    <property type="entry name" value="FAD/NAD-bd_sf"/>
</dbReference>
<comment type="pathway">
    <text evidence="1">Cofactor biosynthesis; thiamine diphosphate biosynthesis.</text>
</comment>
<dbReference type="EC" id="1.4.3.19" evidence="5"/>
<dbReference type="Pfam" id="PF01266">
    <property type="entry name" value="DAO"/>
    <property type="match status" value="1"/>
</dbReference>
<proteinExistence type="predicted"/>
<evidence type="ECO:0000313" key="8">
    <source>
        <dbReference type="Proteomes" id="UP001500880"/>
    </source>
</evidence>
<reference evidence="8" key="1">
    <citation type="journal article" date="2019" name="Int. J. Syst. Evol. Microbiol.">
        <title>The Global Catalogue of Microorganisms (GCM) 10K type strain sequencing project: providing services to taxonomists for standard genome sequencing and annotation.</title>
        <authorList>
            <consortium name="The Broad Institute Genomics Platform"/>
            <consortium name="The Broad Institute Genome Sequencing Center for Infectious Disease"/>
            <person name="Wu L."/>
            <person name="Ma J."/>
        </authorList>
    </citation>
    <scope>NUCLEOTIDE SEQUENCE [LARGE SCALE GENOMIC DNA]</scope>
    <source>
        <strain evidence="8">JCM 12389</strain>
    </source>
</reference>
<organism evidence="7 8">
    <name type="scientific">Salinibacillus aidingensis</name>
    <dbReference type="NCBI Taxonomy" id="237684"/>
    <lineage>
        <taxon>Bacteria</taxon>
        <taxon>Bacillati</taxon>
        <taxon>Bacillota</taxon>
        <taxon>Bacilli</taxon>
        <taxon>Bacillales</taxon>
        <taxon>Bacillaceae</taxon>
        <taxon>Salinibacillus</taxon>
    </lineage>
</organism>
<name>A0ABP3KGV7_9BACI</name>
<evidence type="ECO:0000259" key="6">
    <source>
        <dbReference type="Pfam" id="PF01266"/>
    </source>
</evidence>
<dbReference type="SUPFAM" id="SSF51905">
    <property type="entry name" value="FAD/NAD(P)-binding domain"/>
    <property type="match status" value="1"/>
</dbReference>
<dbReference type="PANTHER" id="PTHR13847:SF289">
    <property type="entry name" value="GLYCINE OXIDASE"/>
    <property type="match status" value="1"/>
</dbReference>
<dbReference type="SUPFAM" id="SSF54373">
    <property type="entry name" value="FAD-linked reductases, C-terminal domain"/>
    <property type="match status" value="1"/>
</dbReference>
<comment type="caution">
    <text evidence="7">The sequence shown here is derived from an EMBL/GenBank/DDBJ whole genome shotgun (WGS) entry which is preliminary data.</text>
</comment>
<comment type="catalytic activity">
    <reaction evidence="4">
        <text>glycine + O2 + H2O = glyoxylate + H2O2 + NH4(+)</text>
        <dbReference type="Rhea" id="RHEA:11532"/>
        <dbReference type="ChEBI" id="CHEBI:15377"/>
        <dbReference type="ChEBI" id="CHEBI:15379"/>
        <dbReference type="ChEBI" id="CHEBI:16240"/>
        <dbReference type="ChEBI" id="CHEBI:28938"/>
        <dbReference type="ChEBI" id="CHEBI:36655"/>
        <dbReference type="ChEBI" id="CHEBI:57305"/>
        <dbReference type="EC" id="1.4.3.19"/>
    </reaction>
</comment>
<dbReference type="InterPro" id="IPR006076">
    <property type="entry name" value="FAD-dep_OxRdtase"/>
</dbReference>
<dbReference type="Gene3D" id="3.50.50.60">
    <property type="entry name" value="FAD/NAD(P)-binding domain"/>
    <property type="match status" value="1"/>
</dbReference>
<accession>A0ABP3KGV7</accession>
<dbReference type="InterPro" id="IPR012727">
    <property type="entry name" value="Gly_oxidase_ThiO"/>
</dbReference>
<evidence type="ECO:0000256" key="3">
    <source>
        <dbReference type="ARBA" id="ARBA00023002"/>
    </source>
</evidence>
<dbReference type="EMBL" id="BAAADO010000001">
    <property type="protein sequence ID" value="GAA0479629.1"/>
    <property type="molecule type" value="Genomic_DNA"/>
</dbReference>
<gene>
    <name evidence="7" type="primary">thiO</name>
    <name evidence="7" type="ORF">GCM10008986_00080</name>
</gene>
<evidence type="ECO:0000256" key="2">
    <source>
        <dbReference type="ARBA" id="ARBA00022977"/>
    </source>
</evidence>
<dbReference type="NCBIfam" id="TIGR02352">
    <property type="entry name" value="thiamin_ThiO"/>
    <property type="match status" value="1"/>
</dbReference>
<dbReference type="Gene3D" id="3.30.9.10">
    <property type="entry name" value="D-Amino Acid Oxidase, subunit A, domain 2"/>
    <property type="match status" value="1"/>
</dbReference>
<evidence type="ECO:0000313" key="7">
    <source>
        <dbReference type="EMBL" id="GAA0479629.1"/>
    </source>
</evidence>
<protein>
    <recommendedName>
        <fullName evidence="5">glycine oxidase</fullName>
        <ecNumber evidence="5">1.4.3.19</ecNumber>
    </recommendedName>
</protein>
<sequence length="373" mass="41048">MKKYDAIVIGGGVMGGSTAFQLSKKGYRTLVLEKDQLGGKASSAAAGMIGAQVELDSDSPMFQLARESRKQFPELAEEIKDLAGIDIGFRKNGMLKMAFTNEEREKFLKIIETQQQLGEQVDWLTPEEVINKEPLLSSSLKGAMYIEGDGQVSAPDFTMGLLKSAAALGTDLKEYCEVKGFLREGNRVIGVSTNEGNFYSHSVVVTAGAWTTQLIQESGLDLKGYPVKGESFSVITHKPLLTHTIFSSSCYIVPKTGGRLIIGATVKPHSFSRSVSVEGIAQLMEEAKFILPSIKETEWKKAWAGTRPQSLDGLPYLGEHPEWSHLFIANGHFRNGILLSPITGMIITDLIERKKTITDVEPFRIDRLFQQVK</sequence>
<evidence type="ECO:0000256" key="5">
    <source>
        <dbReference type="ARBA" id="ARBA00050018"/>
    </source>
</evidence>